<evidence type="ECO:0000256" key="5">
    <source>
        <dbReference type="ARBA" id="ARBA00022645"/>
    </source>
</evidence>
<dbReference type="PANTHER" id="PTHR30627:SF2">
    <property type="entry name" value="PEPTIDOGLYCAN D,D-TRANSPEPTIDASE MRDA"/>
    <property type="match status" value="1"/>
</dbReference>
<evidence type="ECO:0000256" key="4">
    <source>
        <dbReference type="ARBA" id="ARBA00022519"/>
    </source>
</evidence>
<evidence type="ECO:0000256" key="6">
    <source>
        <dbReference type="ARBA" id="ARBA00022670"/>
    </source>
</evidence>
<evidence type="ECO:0000256" key="13">
    <source>
        <dbReference type="ARBA" id="ARBA00023316"/>
    </source>
</evidence>
<keyword evidence="10" id="KW-0573">Peptidoglycan synthesis</keyword>
<dbReference type="EMBL" id="JAQTJH010000002">
    <property type="protein sequence ID" value="MDK2061360.1"/>
    <property type="molecule type" value="Genomic_DNA"/>
</dbReference>
<dbReference type="Gene3D" id="3.40.710.10">
    <property type="entry name" value="DD-peptidase/beta-lactamase superfamily"/>
    <property type="match status" value="1"/>
</dbReference>
<evidence type="ECO:0000256" key="12">
    <source>
        <dbReference type="ARBA" id="ARBA00023136"/>
    </source>
</evidence>
<dbReference type="PANTHER" id="PTHR30627">
    <property type="entry name" value="PEPTIDOGLYCAN D,D-TRANSPEPTIDASE"/>
    <property type="match status" value="1"/>
</dbReference>
<gene>
    <name evidence="17" type="primary">mrdA</name>
    <name evidence="18" type="ORF">PJV92_03520</name>
    <name evidence="17" type="ORF">PT520_02355</name>
</gene>
<keyword evidence="11 14" id="KW-1133">Transmembrane helix</keyword>
<reference evidence="17" key="1">
    <citation type="journal article" date="2023" name="Antibiotics">
        <title>Genomic Characterization of Antibiotic-Resistant Campylobacterales Isolated from Chilean Poultry Meat.</title>
        <authorList>
            <person name="Concha-Toloza M."/>
            <person name="Lopez-Cantillo M."/>
            <person name="Molina-Mora J.A."/>
            <person name="Collado L."/>
        </authorList>
    </citation>
    <scope>NUCLEOTIDE SEQUENCE</scope>
    <source>
        <strain evidence="17">FR1p273A</strain>
    </source>
</reference>
<reference evidence="18" key="3">
    <citation type="submission" date="2023-01" db="EMBL/GenBank/DDBJ databases">
        <authorList>
            <person name="Uljanovas D."/>
        </authorList>
    </citation>
    <scope>NUCLEOTIDE SEQUENCE</scope>
    <source>
        <strain evidence="18">H19</strain>
    </source>
</reference>
<dbReference type="GO" id="GO:0008360">
    <property type="term" value="P:regulation of cell shape"/>
    <property type="evidence" value="ECO:0007669"/>
    <property type="project" value="UniProtKB-KW"/>
</dbReference>
<evidence type="ECO:0000259" key="16">
    <source>
        <dbReference type="Pfam" id="PF03717"/>
    </source>
</evidence>
<evidence type="ECO:0000256" key="9">
    <source>
        <dbReference type="ARBA" id="ARBA00022960"/>
    </source>
</evidence>
<reference evidence="17" key="4">
    <citation type="submission" date="2023-02" db="EMBL/GenBank/DDBJ databases">
        <authorList>
            <person name="Concha-Toloza M."/>
            <person name="Lopez-Cantillo M."/>
            <person name="Molina-Mora J."/>
            <person name="Collado L."/>
        </authorList>
    </citation>
    <scope>NUCLEOTIDE SEQUENCE</scope>
    <source>
        <strain evidence="17">FR1p273A</strain>
    </source>
</reference>
<evidence type="ECO:0000256" key="3">
    <source>
        <dbReference type="ARBA" id="ARBA00022475"/>
    </source>
</evidence>
<feature type="domain" description="Penicillin-binding protein dimerisation" evidence="16">
    <location>
        <begin position="50"/>
        <end position="223"/>
    </location>
</feature>
<keyword evidence="7 14" id="KW-0812">Transmembrane</keyword>
<dbReference type="InterPro" id="IPR005311">
    <property type="entry name" value="PBP_dimer"/>
</dbReference>
<dbReference type="InterPro" id="IPR012338">
    <property type="entry name" value="Beta-lactam/transpept-like"/>
</dbReference>
<reference evidence="18" key="2">
    <citation type="journal article" date="2023" name="Microorganisms">
        <title>Genomic Characterization of Arcobacter butzleri Strains Isolated from Various Sources in Lithuania.</title>
        <authorList>
            <person name="Uljanovas D."/>
            <person name="Golz G."/>
            <person name="Fleischmann S."/>
            <person name="Kudirkiene E."/>
            <person name="Kasetiene N."/>
            <person name="Grineviciene A."/>
            <person name="Tamuleviciene E."/>
            <person name="Aksomaitiene J."/>
            <person name="Alter T."/>
            <person name="Malakauskas M."/>
        </authorList>
    </citation>
    <scope>NUCLEOTIDE SEQUENCE</scope>
    <source>
        <strain evidence="18">H19</strain>
    </source>
</reference>
<dbReference type="Pfam" id="PF03717">
    <property type="entry name" value="PBP_dimer"/>
    <property type="match status" value="1"/>
</dbReference>
<evidence type="ECO:0000256" key="14">
    <source>
        <dbReference type="SAM" id="Phobius"/>
    </source>
</evidence>
<dbReference type="InterPro" id="IPR017790">
    <property type="entry name" value="Penicillin-binding_protein_2"/>
</dbReference>
<proteinExistence type="predicted"/>
<sequence>MNIRLNIVYIIILAIAFTLLSRVYFLSIKSNTYYDELSKNNYIKRMYKVPVRGIIEDRNGEPLALNKIGFSISIKPHLRSLKYQEKLESIVDVIVKHFPQYDKNKLLKEYKRNDSAYNHEFIEIIDFIPYEEFFPKYTILASNEDLKIEPSSKRFYPYNETAAHIIGYVGKASKLEILNNEIAVHSGIVGKNGLEKFYNSKLQGELGYKDVKVNALNQEIEVLEEKDASTNNNIEISIDIKLQRYLQELFDGKSGSIVVMDARNGEIIAAASFPEYDSNIFARGISQNEWNQMRNDFNHPFTNKIINGLYPPGSVIKMGVALSFLENGIPENFTVNCSGSLPIGNRNFRCWKTTGHGNINFRSAIAESCDDFFYKGSLKLGINKISHTLDKLGFGQLTGIDQINEFMGVNPNKEWKEKKFNKPWYVGETVITSIGQGNMLTTPLQIARYTAFIATGKLPKPHLYKANYEEPKELDIPEKHIDLMRKGMYDVSYGDRGTARRYITSKVPIASKTGTAQVVSIPQSEKVRMKESELEYFQRSHAWITTYGPFKNPKYVVTVVQEHGGGGGSATGGVASKIFDKLYELGYITQDEL</sequence>
<dbReference type="AlphaFoldDB" id="A0AAP4PAP8"/>
<keyword evidence="5 17" id="KW-0121">Carboxypeptidase</keyword>
<evidence type="ECO:0000313" key="18">
    <source>
        <dbReference type="EMBL" id="MDN5131789.1"/>
    </source>
</evidence>
<evidence type="ECO:0000256" key="8">
    <source>
        <dbReference type="ARBA" id="ARBA00022801"/>
    </source>
</evidence>
<evidence type="ECO:0000313" key="19">
    <source>
        <dbReference type="Proteomes" id="UP001237843"/>
    </source>
</evidence>
<dbReference type="SUPFAM" id="SSF56601">
    <property type="entry name" value="beta-lactamase/transpeptidase-like"/>
    <property type="match status" value="1"/>
</dbReference>
<dbReference type="Gene3D" id="3.90.1310.10">
    <property type="entry name" value="Penicillin-binding protein 2a (Domain 2)"/>
    <property type="match status" value="1"/>
</dbReference>
<dbReference type="GO" id="GO:0009002">
    <property type="term" value="F:serine-type D-Ala-D-Ala carboxypeptidase activity"/>
    <property type="evidence" value="ECO:0007669"/>
    <property type="project" value="UniProtKB-EC"/>
</dbReference>
<dbReference type="Gene3D" id="3.30.1390.30">
    <property type="entry name" value="Penicillin-binding protein 2a, domain 3"/>
    <property type="match status" value="1"/>
</dbReference>
<comment type="subcellular location">
    <subcellularLocation>
        <location evidence="2">Cell membrane</location>
    </subcellularLocation>
    <subcellularLocation>
        <location evidence="1">Membrane</location>
        <topology evidence="1">Single-pass membrane protein</topology>
    </subcellularLocation>
</comment>
<dbReference type="Pfam" id="PF00905">
    <property type="entry name" value="Transpeptidase"/>
    <property type="match status" value="1"/>
</dbReference>
<comment type="caution">
    <text evidence="17">The sequence shown here is derived from an EMBL/GenBank/DDBJ whole genome shotgun (WGS) entry which is preliminary data.</text>
</comment>
<evidence type="ECO:0000256" key="10">
    <source>
        <dbReference type="ARBA" id="ARBA00022984"/>
    </source>
</evidence>
<dbReference type="FunFam" id="3.40.710.10:FF:000024">
    <property type="entry name" value="Penicillin-binding protein 2"/>
    <property type="match status" value="1"/>
</dbReference>
<keyword evidence="13" id="KW-0961">Cell wall biogenesis/degradation</keyword>
<dbReference type="GO" id="GO:0009252">
    <property type="term" value="P:peptidoglycan biosynthetic process"/>
    <property type="evidence" value="ECO:0007669"/>
    <property type="project" value="UniProtKB-KW"/>
</dbReference>
<dbReference type="GO" id="GO:0006508">
    <property type="term" value="P:proteolysis"/>
    <property type="evidence" value="ECO:0007669"/>
    <property type="project" value="UniProtKB-KW"/>
</dbReference>
<keyword evidence="12 14" id="KW-0472">Membrane</keyword>
<dbReference type="GO" id="GO:0005886">
    <property type="term" value="C:plasma membrane"/>
    <property type="evidence" value="ECO:0007669"/>
    <property type="project" value="UniProtKB-SubCell"/>
</dbReference>
<protein>
    <submittedName>
        <fullName evidence="17">Penicillin-binding protein 2</fullName>
        <ecNumber evidence="17">3.4.16.4</ecNumber>
    </submittedName>
</protein>
<evidence type="ECO:0000313" key="17">
    <source>
        <dbReference type="EMBL" id="MDK2061360.1"/>
    </source>
</evidence>
<dbReference type="InterPro" id="IPR050515">
    <property type="entry name" value="Beta-lactam/transpept"/>
</dbReference>
<evidence type="ECO:0000256" key="7">
    <source>
        <dbReference type="ARBA" id="ARBA00022692"/>
    </source>
</evidence>
<dbReference type="GO" id="GO:0071972">
    <property type="term" value="F:peptidoglycan L,D-transpeptidase activity"/>
    <property type="evidence" value="ECO:0007669"/>
    <property type="project" value="TreeGrafter"/>
</dbReference>
<keyword evidence="9" id="KW-0133">Cell shape</keyword>
<dbReference type="RefSeq" id="WP_020847813.1">
    <property type="nucleotide sequence ID" value="NZ_CABMIP010000061.1"/>
</dbReference>
<dbReference type="GO" id="GO:0008658">
    <property type="term" value="F:penicillin binding"/>
    <property type="evidence" value="ECO:0007669"/>
    <property type="project" value="InterPro"/>
</dbReference>
<dbReference type="InterPro" id="IPR036138">
    <property type="entry name" value="PBP_dimer_sf"/>
</dbReference>
<keyword evidence="8 17" id="KW-0378">Hydrolase</keyword>
<dbReference type="Proteomes" id="UP001237843">
    <property type="component" value="Unassembled WGS sequence"/>
</dbReference>
<feature type="transmembrane region" description="Helical" evidence="14">
    <location>
        <begin position="7"/>
        <end position="25"/>
    </location>
</feature>
<dbReference type="EMBL" id="JAQJJM010000006">
    <property type="protein sequence ID" value="MDN5131789.1"/>
    <property type="molecule type" value="Genomic_DNA"/>
</dbReference>
<organism evidence="17 19">
    <name type="scientific">Aliarcobacter butzleri</name>
    <dbReference type="NCBI Taxonomy" id="28197"/>
    <lineage>
        <taxon>Bacteria</taxon>
        <taxon>Pseudomonadati</taxon>
        <taxon>Campylobacterota</taxon>
        <taxon>Epsilonproteobacteria</taxon>
        <taxon>Campylobacterales</taxon>
        <taxon>Arcobacteraceae</taxon>
        <taxon>Aliarcobacter</taxon>
    </lineage>
</organism>
<keyword evidence="4" id="KW-0997">Cell inner membrane</keyword>
<accession>A0AAP4PAP8</accession>
<keyword evidence="6" id="KW-0645">Protease</keyword>
<evidence type="ECO:0000256" key="11">
    <source>
        <dbReference type="ARBA" id="ARBA00022989"/>
    </source>
</evidence>
<name>A0AAP4PAP8_9BACT</name>
<dbReference type="Proteomes" id="UP001171508">
    <property type="component" value="Unassembled WGS sequence"/>
</dbReference>
<dbReference type="InterPro" id="IPR001460">
    <property type="entry name" value="PCN-bd_Tpept"/>
</dbReference>
<evidence type="ECO:0000256" key="1">
    <source>
        <dbReference type="ARBA" id="ARBA00004167"/>
    </source>
</evidence>
<feature type="domain" description="Penicillin-binding protein transpeptidase" evidence="15">
    <location>
        <begin position="255"/>
        <end position="583"/>
    </location>
</feature>
<evidence type="ECO:0000259" key="15">
    <source>
        <dbReference type="Pfam" id="PF00905"/>
    </source>
</evidence>
<keyword evidence="3" id="KW-1003">Cell membrane</keyword>
<dbReference type="NCBIfam" id="TIGR03423">
    <property type="entry name" value="pbp2_mrdA"/>
    <property type="match status" value="1"/>
</dbReference>
<evidence type="ECO:0000256" key="2">
    <source>
        <dbReference type="ARBA" id="ARBA00004236"/>
    </source>
</evidence>
<dbReference type="EC" id="3.4.16.4" evidence="17"/>
<dbReference type="GO" id="GO:0071555">
    <property type="term" value="P:cell wall organization"/>
    <property type="evidence" value="ECO:0007669"/>
    <property type="project" value="UniProtKB-KW"/>
</dbReference>
<dbReference type="SUPFAM" id="SSF56519">
    <property type="entry name" value="Penicillin binding protein dimerisation domain"/>
    <property type="match status" value="1"/>
</dbReference>